<evidence type="ECO:0000256" key="7">
    <source>
        <dbReference type="ARBA" id="ARBA00022723"/>
    </source>
</evidence>
<proteinExistence type="inferred from homology"/>
<evidence type="ECO:0000256" key="8">
    <source>
        <dbReference type="ARBA" id="ARBA00022842"/>
    </source>
</evidence>
<dbReference type="GO" id="GO:0006006">
    <property type="term" value="P:glucose metabolic process"/>
    <property type="evidence" value="ECO:0007669"/>
    <property type="project" value="UniProtKB-KW"/>
</dbReference>
<dbReference type="EMBL" id="LCTV02000004">
    <property type="protein sequence ID" value="PRQ75654.1"/>
    <property type="molecule type" value="Genomic_DNA"/>
</dbReference>
<sequence>MDRGKLDDAVADWLRLECVPSSSTAAPHSLTSGVIVLVLLNSRNPETRAEVEKLVSAGHYAELEKRFSCRIAFGTAGLRGPMQAGPSAMNDLVILQASPGLAKYAEQSIEGAKEKGIVVGHDHRHNSAQFARLTAGVFRRRGWKVYELEGLVHTPMVPFSVKQLGAAVGVMITASHNPARDNGYKVYWSNAIQIIPPHDSGIAAAILESLEVDDGAWDPPKDSTGWNGTRTLIEQYMDMVKGLSTNASTNASTSLLFTYTAMHGVGLPFALDALSAFGFSRDRVSIVEEQAQPDPDFPTVKFPNPEEKGALDLAIAHADRVGSPLVLANDPDADRFCAAEKVQGKWTIFTGDQIGALLGSYALERYRQTGAPIEKLAMCASTVSSKMSRSMAQKEGFRFEETLTGFKWIGNELQALEDQGYAPWFAYEEAIGFANGMSIKDKDGVTALALFAEMAATLARFGKPLTVHLDSLYYEYGFHATLNSYYICRDPAKTNRIFSTLRFGNPSTDSSTASPASLSLPTHLGGFRLTSLRDLTVGYDSTNPPSYEPKLPVDRSAHMISFSLGETESGDGVEVVGTVRTSGTEPKIKYYLEARGANRQAVRAKLEHVRDALGSEWLRAEENGLEKPE</sequence>
<evidence type="ECO:0000313" key="14">
    <source>
        <dbReference type="EMBL" id="PRQ75654.1"/>
    </source>
</evidence>
<dbReference type="SUPFAM" id="SSF55957">
    <property type="entry name" value="Phosphoglucomutase, C-terminal domain"/>
    <property type="match status" value="1"/>
</dbReference>
<feature type="domain" description="Alpha-D-phosphohexomutase alpha/beta/alpha" evidence="11">
    <location>
        <begin position="71"/>
        <end position="208"/>
    </location>
</feature>
<comment type="cofactor">
    <cofactor evidence="1">
        <name>Mg(2+)</name>
        <dbReference type="ChEBI" id="CHEBI:18420"/>
    </cofactor>
</comment>
<evidence type="ECO:0000256" key="6">
    <source>
        <dbReference type="ARBA" id="ARBA00022553"/>
    </source>
</evidence>
<dbReference type="Proteomes" id="UP000239560">
    <property type="component" value="Unassembled WGS sequence"/>
</dbReference>
<evidence type="ECO:0000259" key="13">
    <source>
        <dbReference type="Pfam" id="PF02880"/>
    </source>
</evidence>
<dbReference type="PROSITE" id="PS00710">
    <property type="entry name" value="PGM_PMM"/>
    <property type="match status" value="1"/>
</dbReference>
<reference evidence="14 15" key="1">
    <citation type="journal article" date="2018" name="Elife">
        <title>Functional genomics of lipid metabolism in the oleaginous yeast Rhodosporidium toruloides.</title>
        <authorList>
            <person name="Coradetti S.T."/>
            <person name="Pinel D."/>
            <person name="Geiselman G."/>
            <person name="Ito M."/>
            <person name="Mondo S."/>
            <person name="Reilly M.C."/>
            <person name="Cheng Y.F."/>
            <person name="Bauer S."/>
            <person name="Grigoriev I."/>
            <person name="Gladden J.M."/>
            <person name="Simmons B.A."/>
            <person name="Brem R."/>
            <person name="Arkin A.P."/>
            <person name="Skerker J.M."/>
        </authorList>
    </citation>
    <scope>NUCLEOTIDE SEQUENCE [LARGE SCALE GENOMIC DNA]</scope>
    <source>
        <strain evidence="14 15">NBRC 0880</strain>
    </source>
</reference>
<dbReference type="Pfam" id="PF02879">
    <property type="entry name" value="PGM_PMM_II"/>
    <property type="match status" value="1"/>
</dbReference>
<comment type="caution">
    <text evidence="14">The sequence shown here is derived from an EMBL/GenBank/DDBJ whole genome shotgun (WGS) entry which is preliminary data.</text>
</comment>
<keyword evidence="8" id="KW-0460">Magnesium</keyword>
<dbReference type="Pfam" id="PF02880">
    <property type="entry name" value="PGM_PMM_III"/>
    <property type="match status" value="1"/>
</dbReference>
<dbReference type="GO" id="GO:0005737">
    <property type="term" value="C:cytoplasm"/>
    <property type="evidence" value="ECO:0007669"/>
    <property type="project" value="UniProtKB-SubCell"/>
</dbReference>
<dbReference type="InterPro" id="IPR016066">
    <property type="entry name" value="A-D-PHexomutase_CS"/>
</dbReference>
<feature type="domain" description="Alpha-D-phosphohexomutase alpha/beta/alpha" evidence="13">
    <location>
        <begin position="350"/>
        <end position="475"/>
    </location>
</feature>
<organism evidence="14 15">
    <name type="scientific">Rhodotorula toruloides</name>
    <name type="common">Yeast</name>
    <name type="synonym">Rhodosporidium toruloides</name>
    <dbReference type="NCBI Taxonomy" id="5286"/>
    <lineage>
        <taxon>Eukaryota</taxon>
        <taxon>Fungi</taxon>
        <taxon>Dikarya</taxon>
        <taxon>Basidiomycota</taxon>
        <taxon>Pucciniomycotina</taxon>
        <taxon>Microbotryomycetes</taxon>
        <taxon>Sporidiobolales</taxon>
        <taxon>Sporidiobolaceae</taxon>
        <taxon>Rhodotorula</taxon>
    </lineage>
</organism>
<dbReference type="InterPro" id="IPR005845">
    <property type="entry name" value="A-D-PHexomutase_a/b/a-II"/>
</dbReference>
<dbReference type="OrthoDB" id="8300170at2759"/>
<evidence type="ECO:0000256" key="2">
    <source>
        <dbReference type="ARBA" id="ARBA00004496"/>
    </source>
</evidence>
<protein>
    <submittedName>
        <fullName evidence="14">Phosphoglucomutase 1</fullName>
    </submittedName>
</protein>
<keyword evidence="4" id="KW-0963">Cytoplasm</keyword>
<keyword evidence="7" id="KW-0479">Metal-binding</keyword>
<evidence type="ECO:0000256" key="5">
    <source>
        <dbReference type="ARBA" id="ARBA00022526"/>
    </source>
</evidence>
<dbReference type="AlphaFoldDB" id="A0A2T0ACE9"/>
<evidence type="ECO:0000256" key="1">
    <source>
        <dbReference type="ARBA" id="ARBA00001946"/>
    </source>
</evidence>
<comment type="similarity">
    <text evidence="3">Belongs to the phosphohexose mutase family.</text>
</comment>
<dbReference type="GO" id="GO:0006166">
    <property type="term" value="P:purine ribonucleoside salvage"/>
    <property type="evidence" value="ECO:0007669"/>
    <property type="project" value="TreeGrafter"/>
</dbReference>
<keyword evidence="5" id="KW-0313">Glucose metabolism</keyword>
<dbReference type="Pfam" id="PF02878">
    <property type="entry name" value="PGM_PMM_I"/>
    <property type="match status" value="1"/>
</dbReference>
<feature type="domain" description="Alpha-D-phosphohexomutase alpha/beta/alpha" evidence="12">
    <location>
        <begin position="235"/>
        <end position="340"/>
    </location>
</feature>
<dbReference type="GO" id="GO:0000287">
    <property type="term" value="F:magnesium ion binding"/>
    <property type="evidence" value="ECO:0007669"/>
    <property type="project" value="InterPro"/>
</dbReference>
<dbReference type="InterPro" id="IPR036900">
    <property type="entry name" value="A-D-PHexomutase_C_sf"/>
</dbReference>
<gene>
    <name evidence="14" type="ORF">AAT19DRAFT_13711</name>
</gene>
<evidence type="ECO:0000256" key="10">
    <source>
        <dbReference type="ARBA" id="ARBA00023277"/>
    </source>
</evidence>
<keyword evidence="10" id="KW-0119">Carbohydrate metabolism</keyword>
<evidence type="ECO:0000259" key="11">
    <source>
        <dbReference type="Pfam" id="PF02878"/>
    </source>
</evidence>
<dbReference type="GO" id="GO:0005634">
    <property type="term" value="C:nucleus"/>
    <property type="evidence" value="ECO:0007669"/>
    <property type="project" value="TreeGrafter"/>
</dbReference>
<evidence type="ECO:0000256" key="4">
    <source>
        <dbReference type="ARBA" id="ARBA00022490"/>
    </source>
</evidence>
<dbReference type="PANTHER" id="PTHR45745">
    <property type="entry name" value="PHOSPHOMANNOMUTASE 45A"/>
    <property type="match status" value="1"/>
</dbReference>
<accession>A0A2T0ACE9</accession>
<keyword evidence="9" id="KW-0413">Isomerase</keyword>
<evidence type="ECO:0000259" key="12">
    <source>
        <dbReference type="Pfam" id="PF02879"/>
    </source>
</evidence>
<dbReference type="InterPro" id="IPR005844">
    <property type="entry name" value="A-D-PHexomutase_a/b/a-I"/>
</dbReference>
<name>A0A2T0ACE9_RHOTO</name>
<comment type="subcellular location">
    <subcellularLocation>
        <location evidence="2">Cytoplasm</location>
    </subcellularLocation>
</comment>
<keyword evidence="6" id="KW-0597">Phosphoprotein</keyword>
<dbReference type="GO" id="GO:0008973">
    <property type="term" value="F:phosphopentomutase activity"/>
    <property type="evidence" value="ECO:0007669"/>
    <property type="project" value="TreeGrafter"/>
</dbReference>
<evidence type="ECO:0000256" key="9">
    <source>
        <dbReference type="ARBA" id="ARBA00023235"/>
    </source>
</evidence>
<dbReference type="CDD" id="cd05799">
    <property type="entry name" value="PGM2"/>
    <property type="match status" value="1"/>
</dbReference>
<dbReference type="SUPFAM" id="SSF53738">
    <property type="entry name" value="Phosphoglucomutase, first 3 domains"/>
    <property type="match status" value="3"/>
</dbReference>
<evidence type="ECO:0000313" key="15">
    <source>
        <dbReference type="Proteomes" id="UP000239560"/>
    </source>
</evidence>
<dbReference type="FunFam" id="3.40.120.10:FF:000035">
    <property type="entry name" value="Pgm3p"/>
    <property type="match status" value="1"/>
</dbReference>
<dbReference type="InterPro" id="IPR016055">
    <property type="entry name" value="A-D-PHexomutase_a/b/a-I/II/III"/>
</dbReference>
<dbReference type="Gene3D" id="3.40.120.10">
    <property type="entry name" value="Alpha-D-Glucose-1,6-Bisphosphate, subunit A, domain 3"/>
    <property type="match status" value="3"/>
</dbReference>
<dbReference type="PANTHER" id="PTHR45745:SF1">
    <property type="entry name" value="PHOSPHOGLUCOMUTASE 2B-RELATED"/>
    <property type="match status" value="1"/>
</dbReference>
<dbReference type="InterPro" id="IPR005846">
    <property type="entry name" value="A-D-PHexomutase_a/b/a-III"/>
</dbReference>
<evidence type="ECO:0000256" key="3">
    <source>
        <dbReference type="ARBA" id="ARBA00010231"/>
    </source>
</evidence>